<dbReference type="GO" id="GO:0002939">
    <property type="term" value="P:tRNA N1-guanine methylation"/>
    <property type="evidence" value="ECO:0007669"/>
    <property type="project" value="TreeGrafter"/>
</dbReference>
<keyword evidence="10 15" id="KW-0949">S-adenosyl-L-methionine</keyword>
<protein>
    <recommendedName>
        <fullName evidence="6 15">tRNA (guanine-N(1)-)-methyltransferase</fullName>
        <ecNumber evidence="5 15">2.1.1.228</ecNumber>
    </recommendedName>
    <alternativeName>
        <fullName evidence="12 15">M1G-methyltransferase</fullName>
    </alternativeName>
    <alternativeName>
        <fullName evidence="13 15">tRNA [GM37] methyltransferase</fullName>
    </alternativeName>
</protein>
<evidence type="ECO:0000256" key="2">
    <source>
        <dbReference type="ARBA" id="ARBA00004496"/>
    </source>
</evidence>
<feature type="binding site" evidence="15 16">
    <location>
        <begin position="132"/>
        <end position="137"/>
    </location>
    <ligand>
        <name>S-adenosyl-L-methionine</name>
        <dbReference type="ChEBI" id="CHEBI:59789"/>
    </ligand>
</feature>
<evidence type="ECO:0000313" key="19">
    <source>
        <dbReference type="EMBL" id="CAF0704438.1"/>
    </source>
</evidence>
<dbReference type="InterPro" id="IPR023148">
    <property type="entry name" value="tRNA_m1G_MeTrfase_C_sf"/>
</dbReference>
<keyword evidence="7 15" id="KW-0963">Cytoplasm</keyword>
<comment type="subunit">
    <text evidence="4 15 17">Homodimer.</text>
</comment>
<reference evidence="19" key="1">
    <citation type="submission" date="2021-02" db="EMBL/GenBank/DDBJ databases">
        <authorList>
            <person name="Cremers G."/>
            <person name="Picone N."/>
        </authorList>
    </citation>
    <scope>NUCLEOTIDE SEQUENCE</scope>
    <source>
        <strain evidence="19">PQ17</strain>
    </source>
</reference>
<sequence>MRIDVITLFPEVLEAFLGSSILARARAKGILTVHLHNLRSFAHDKHATVDDRPYGGGPGMVLRPEPLFEAIETVKGLDVPGRVILMSASGRLFTQSIARSLSSHDRLIFVCGHYEGVDQRVVDHAVDEELSIGDYILTNGALAAVVVIDAVARLLPGVLGNEFSPQDESFEHGLLEAPQYTRPQEFRGWRVPDVLLSGNHAQIAQWRRKMAEEKTRRVRPDLWAKCLGKGGSNERTD</sequence>
<dbReference type="InterPro" id="IPR029028">
    <property type="entry name" value="Alpha/beta_knot_MTases"/>
</dbReference>
<comment type="function">
    <text evidence="1 15 17">Specifically methylates guanosine-37 in various tRNAs.</text>
</comment>
<dbReference type="Gene3D" id="1.10.1270.20">
    <property type="entry name" value="tRNA(m1g37)methyltransferase, domain 2"/>
    <property type="match status" value="1"/>
</dbReference>
<dbReference type="FunFam" id="3.40.1280.10:FF:000001">
    <property type="entry name" value="tRNA (guanine-N(1)-)-methyltransferase"/>
    <property type="match status" value="1"/>
</dbReference>
<name>A0A8J2BN68_9BACT</name>
<dbReference type="PIRSF" id="PIRSF000386">
    <property type="entry name" value="tRNA_mtase"/>
    <property type="match status" value="1"/>
</dbReference>
<dbReference type="Gene3D" id="3.40.1280.10">
    <property type="match status" value="1"/>
</dbReference>
<dbReference type="InterPro" id="IPR002649">
    <property type="entry name" value="tRNA_m1G_MeTrfase_TrmD"/>
</dbReference>
<dbReference type="NCBIfam" id="NF000648">
    <property type="entry name" value="PRK00026.1"/>
    <property type="match status" value="1"/>
</dbReference>
<evidence type="ECO:0000259" key="18">
    <source>
        <dbReference type="Pfam" id="PF01746"/>
    </source>
</evidence>
<accession>A0A8J2BN68</accession>
<comment type="caution">
    <text evidence="19">The sequence shown here is derived from an EMBL/GenBank/DDBJ whole genome shotgun (WGS) entry which is preliminary data.</text>
</comment>
<feature type="domain" description="tRNA methyltransferase TRMD/TRM10-type" evidence="18">
    <location>
        <begin position="1"/>
        <end position="224"/>
    </location>
</feature>
<dbReference type="PANTHER" id="PTHR46417">
    <property type="entry name" value="TRNA (GUANINE-N(1)-)-METHYLTRANSFERASE"/>
    <property type="match status" value="1"/>
</dbReference>
<evidence type="ECO:0000256" key="14">
    <source>
        <dbReference type="ARBA" id="ARBA00047783"/>
    </source>
</evidence>
<feature type="binding site" evidence="15 16">
    <location>
        <position position="112"/>
    </location>
    <ligand>
        <name>S-adenosyl-L-methionine</name>
        <dbReference type="ChEBI" id="CHEBI:59789"/>
    </ligand>
</feature>
<evidence type="ECO:0000256" key="12">
    <source>
        <dbReference type="ARBA" id="ARBA00029736"/>
    </source>
</evidence>
<evidence type="ECO:0000256" key="5">
    <source>
        <dbReference type="ARBA" id="ARBA00012807"/>
    </source>
</evidence>
<evidence type="ECO:0000256" key="15">
    <source>
        <dbReference type="HAMAP-Rule" id="MF_00605"/>
    </source>
</evidence>
<dbReference type="GO" id="GO:0052906">
    <property type="term" value="F:tRNA (guanine(37)-N1)-methyltransferase activity"/>
    <property type="evidence" value="ECO:0007669"/>
    <property type="project" value="UniProtKB-UniRule"/>
</dbReference>
<evidence type="ECO:0000256" key="16">
    <source>
        <dbReference type="PIRSR" id="PIRSR000386-1"/>
    </source>
</evidence>
<dbReference type="EMBL" id="CAJNOB010000067">
    <property type="protein sequence ID" value="CAF0704438.1"/>
    <property type="molecule type" value="Genomic_DNA"/>
</dbReference>
<dbReference type="NCBIfam" id="TIGR00088">
    <property type="entry name" value="trmD"/>
    <property type="match status" value="1"/>
</dbReference>
<evidence type="ECO:0000256" key="13">
    <source>
        <dbReference type="ARBA" id="ARBA00033392"/>
    </source>
</evidence>
<evidence type="ECO:0000256" key="3">
    <source>
        <dbReference type="ARBA" id="ARBA00007630"/>
    </source>
</evidence>
<proteinExistence type="inferred from homology"/>
<dbReference type="RefSeq" id="WP_174582501.1">
    <property type="nucleotide sequence ID" value="NZ_CAJNOB010000067.1"/>
</dbReference>
<dbReference type="PANTHER" id="PTHR46417:SF1">
    <property type="entry name" value="TRNA (GUANINE-N(1)-)-METHYLTRANSFERASE"/>
    <property type="match status" value="1"/>
</dbReference>
<evidence type="ECO:0000256" key="8">
    <source>
        <dbReference type="ARBA" id="ARBA00022603"/>
    </source>
</evidence>
<evidence type="ECO:0000256" key="17">
    <source>
        <dbReference type="RuleBase" id="RU003464"/>
    </source>
</evidence>
<comment type="catalytic activity">
    <reaction evidence="14 15 17">
        <text>guanosine(37) in tRNA + S-adenosyl-L-methionine = N(1)-methylguanosine(37) in tRNA + S-adenosyl-L-homocysteine + H(+)</text>
        <dbReference type="Rhea" id="RHEA:36899"/>
        <dbReference type="Rhea" id="RHEA-COMP:10145"/>
        <dbReference type="Rhea" id="RHEA-COMP:10147"/>
        <dbReference type="ChEBI" id="CHEBI:15378"/>
        <dbReference type="ChEBI" id="CHEBI:57856"/>
        <dbReference type="ChEBI" id="CHEBI:59789"/>
        <dbReference type="ChEBI" id="CHEBI:73542"/>
        <dbReference type="ChEBI" id="CHEBI:74269"/>
        <dbReference type="EC" id="2.1.1.228"/>
    </reaction>
</comment>
<evidence type="ECO:0000256" key="7">
    <source>
        <dbReference type="ARBA" id="ARBA00022490"/>
    </source>
</evidence>
<dbReference type="InterPro" id="IPR016009">
    <property type="entry name" value="tRNA_MeTrfase_TRMD/TRM10"/>
</dbReference>
<keyword evidence="8 15" id="KW-0489">Methyltransferase</keyword>
<dbReference type="GO" id="GO:0005829">
    <property type="term" value="C:cytosol"/>
    <property type="evidence" value="ECO:0007669"/>
    <property type="project" value="TreeGrafter"/>
</dbReference>
<evidence type="ECO:0000256" key="6">
    <source>
        <dbReference type="ARBA" id="ARBA00014679"/>
    </source>
</evidence>
<keyword evidence="9 15" id="KW-0808">Transferase</keyword>
<evidence type="ECO:0000256" key="10">
    <source>
        <dbReference type="ARBA" id="ARBA00022691"/>
    </source>
</evidence>
<gene>
    <name evidence="15 19" type="primary">trmD</name>
    <name evidence="19" type="ORF">MPNT_70016</name>
</gene>
<evidence type="ECO:0000256" key="11">
    <source>
        <dbReference type="ARBA" id="ARBA00022694"/>
    </source>
</evidence>
<dbReference type="AlphaFoldDB" id="A0A8J2BN68"/>
<evidence type="ECO:0000256" key="9">
    <source>
        <dbReference type="ARBA" id="ARBA00022679"/>
    </source>
</evidence>
<dbReference type="InterPro" id="IPR029026">
    <property type="entry name" value="tRNA_m1G_MTases_N"/>
</dbReference>
<evidence type="ECO:0000256" key="4">
    <source>
        <dbReference type="ARBA" id="ARBA00011738"/>
    </source>
</evidence>
<dbReference type="CDD" id="cd18080">
    <property type="entry name" value="TrmD-like"/>
    <property type="match status" value="1"/>
</dbReference>
<dbReference type="SUPFAM" id="SSF75217">
    <property type="entry name" value="alpha/beta knot"/>
    <property type="match status" value="1"/>
</dbReference>
<keyword evidence="20" id="KW-1185">Reference proteome</keyword>
<evidence type="ECO:0000313" key="20">
    <source>
        <dbReference type="Proteomes" id="UP000663859"/>
    </source>
</evidence>
<comment type="subcellular location">
    <subcellularLocation>
        <location evidence="2 15 17">Cytoplasm</location>
    </subcellularLocation>
</comment>
<evidence type="ECO:0000256" key="1">
    <source>
        <dbReference type="ARBA" id="ARBA00002634"/>
    </source>
</evidence>
<dbReference type="EC" id="2.1.1.228" evidence="5 15"/>
<organism evidence="19 20">
    <name type="scientific">Candidatus Methylacidithermus pantelleriae</name>
    <dbReference type="NCBI Taxonomy" id="2744239"/>
    <lineage>
        <taxon>Bacteria</taxon>
        <taxon>Pseudomonadati</taxon>
        <taxon>Verrucomicrobiota</taxon>
        <taxon>Methylacidiphilae</taxon>
        <taxon>Methylacidiphilales</taxon>
        <taxon>Methylacidiphilaceae</taxon>
        <taxon>Candidatus Methylacidithermus</taxon>
    </lineage>
</organism>
<dbReference type="Pfam" id="PF01746">
    <property type="entry name" value="tRNA_m1G_MT"/>
    <property type="match status" value="1"/>
</dbReference>
<dbReference type="Proteomes" id="UP000663859">
    <property type="component" value="Unassembled WGS sequence"/>
</dbReference>
<dbReference type="HAMAP" id="MF_00605">
    <property type="entry name" value="TrmD"/>
    <property type="match status" value="1"/>
</dbReference>
<comment type="similarity">
    <text evidence="3 15 17">Belongs to the RNA methyltransferase TrmD family.</text>
</comment>
<keyword evidence="11 15" id="KW-0819">tRNA processing</keyword>